<dbReference type="PROSITE" id="PS00624">
    <property type="entry name" value="GMC_OXRED_2"/>
    <property type="match status" value="1"/>
</dbReference>
<evidence type="ECO:0000313" key="6">
    <source>
        <dbReference type="EMBL" id="MBM9506512.1"/>
    </source>
</evidence>
<dbReference type="Gene3D" id="3.50.50.60">
    <property type="entry name" value="FAD/NAD(P)-binding domain"/>
    <property type="match status" value="1"/>
</dbReference>
<evidence type="ECO:0000256" key="3">
    <source>
        <dbReference type="ARBA" id="ARBA00022630"/>
    </source>
</evidence>
<dbReference type="PIRSF" id="PIRSF000137">
    <property type="entry name" value="Alcohol_oxidase"/>
    <property type="match status" value="1"/>
</dbReference>
<dbReference type="InterPro" id="IPR036188">
    <property type="entry name" value="FAD/NAD-bd_sf"/>
</dbReference>
<protein>
    <submittedName>
        <fullName evidence="6">GMC family oxidoreductase N-terminal domain-containing protein</fullName>
    </submittedName>
</protein>
<sequence>MSISGSPFDDIVVGAGAAGVPLAVRLSEDPARRVALVEAGPHYPAPADMPQDLLTANIMSMSAHDWQFSARAVTGRAIRFPRGKVVGGSSAVGGTVALRGIPDDFDEWAAGGNPQWSWEKVLPYYRVMEDDLDFGGEFHGSGGPIPIRRFPVEEMTPVQQAFLEVCTAHGFPWVEDHNHPYATGVGPMPSNRRDPTVRISTAMGYLPAVRGRQNLTILPGALVQRVLIRDGRAYGVELVDGARTEQITARRVILAAGTIGSPAILLRSGIGPAEDVRRLGLDVRADLPGVGEGLNDHPRTGVFMTPRPGAENFGEPVGQTVLRTTAPGSAETNDMHYYMVNGFDLTQQFPDLRQIAGGDRIFGVMVVDQRPHARGRLTLTSTDPHEHPRIDLNYLSDERDYRTFTDGVRLAWELANADPIRKRGDHFVLIDESTLDSEEGMRAYLRATVDSTYHPVGTVRMGPATDPAAVVDQYGAVHGIQALHVADASIMPSHVRANTNLTSIMIGERAAALLGQR</sequence>
<accession>A0ABS2TUK9</accession>
<dbReference type="SUPFAM" id="SSF51905">
    <property type="entry name" value="FAD/NAD(P)-binding domain"/>
    <property type="match status" value="1"/>
</dbReference>
<proteinExistence type="inferred from homology"/>
<dbReference type="Pfam" id="PF05199">
    <property type="entry name" value="GMC_oxred_C"/>
    <property type="match status" value="1"/>
</dbReference>
<gene>
    <name evidence="6" type="ORF">ITX44_18515</name>
</gene>
<evidence type="ECO:0000259" key="5">
    <source>
        <dbReference type="PROSITE" id="PS00624"/>
    </source>
</evidence>
<dbReference type="InterPro" id="IPR000172">
    <property type="entry name" value="GMC_OxRdtase_N"/>
</dbReference>
<dbReference type="Proteomes" id="UP000749040">
    <property type="component" value="Unassembled WGS sequence"/>
</dbReference>
<evidence type="ECO:0000256" key="4">
    <source>
        <dbReference type="ARBA" id="ARBA00022827"/>
    </source>
</evidence>
<evidence type="ECO:0000256" key="1">
    <source>
        <dbReference type="ARBA" id="ARBA00001974"/>
    </source>
</evidence>
<comment type="caution">
    <text evidence="6">The sequence shown here is derived from an EMBL/GenBank/DDBJ whole genome shotgun (WGS) entry which is preliminary data.</text>
</comment>
<dbReference type="InterPro" id="IPR007867">
    <property type="entry name" value="GMC_OxRtase_C"/>
</dbReference>
<dbReference type="Gene3D" id="3.30.410.40">
    <property type="match status" value="1"/>
</dbReference>
<evidence type="ECO:0000313" key="7">
    <source>
        <dbReference type="Proteomes" id="UP000749040"/>
    </source>
</evidence>
<reference evidence="6 7" key="1">
    <citation type="submission" date="2021-01" db="EMBL/GenBank/DDBJ databases">
        <title>Streptomyces acididurans sp. nov., isolated from a peat swamp forest soil.</title>
        <authorList>
            <person name="Chantavorakit T."/>
            <person name="Duangmal K."/>
        </authorList>
    </citation>
    <scope>NUCLEOTIDE SEQUENCE [LARGE SCALE GENOMIC DNA]</scope>
    <source>
        <strain evidence="6 7">KK5PA1</strain>
    </source>
</reference>
<dbReference type="PANTHER" id="PTHR11552:SF147">
    <property type="entry name" value="CHOLINE DEHYDROGENASE, MITOCHONDRIAL"/>
    <property type="match status" value="1"/>
</dbReference>
<comment type="similarity">
    <text evidence="2">Belongs to the GMC oxidoreductase family.</text>
</comment>
<keyword evidence="7" id="KW-1185">Reference proteome</keyword>
<dbReference type="PANTHER" id="PTHR11552">
    <property type="entry name" value="GLUCOSE-METHANOL-CHOLINE GMC OXIDOREDUCTASE"/>
    <property type="match status" value="1"/>
</dbReference>
<keyword evidence="4" id="KW-0274">FAD</keyword>
<evidence type="ECO:0000256" key="2">
    <source>
        <dbReference type="ARBA" id="ARBA00010790"/>
    </source>
</evidence>
<dbReference type="InterPro" id="IPR012132">
    <property type="entry name" value="GMC_OxRdtase"/>
</dbReference>
<dbReference type="Pfam" id="PF00732">
    <property type="entry name" value="GMC_oxred_N"/>
    <property type="match status" value="1"/>
</dbReference>
<keyword evidence="3" id="KW-0285">Flavoprotein</keyword>
<name>A0ABS2TUK9_9ACTN</name>
<dbReference type="EMBL" id="JADKYB010000009">
    <property type="protein sequence ID" value="MBM9506512.1"/>
    <property type="molecule type" value="Genomic_DNA"/>
</dbReference>
<dbReference type="SUPFAM" id="SSF54373">
    <property type="entry name" value="FAD-linked reductases, C-terminal domain"/>
    <property type="match status" value="1"/>
</dbReference>
<feature type="domain" description="Glucose-methanol-choline oxidoreductase N-terminal" evidence="5">
    <location>
        <begin position="257"/>
        <end position="271"/>
    </location>
</feature>
<dbReference type="RefSeq" id="WP_205358380.1">
    <property type="nucleotide sequence ID" value="NZ_JADKYB010000009.1"/>
</dbReference>
<organism evidence="6 7">
    <name type="scientific">Actinacidiphila acididurans</name>
    <dbReference type="NCBI Taxonomy" id="2784346"/>
    <lineage>
        <taxon>Bacteria</taxon>
        <taxon>Bacillati</taxon>
        <taxon>Actinomycetota</taxon>
        <taxon>Actinomycetes</taxon>
        <taxon>Kitasatosporales</taxon>
        <taxon>Streptomycetaceae</taxon>
        <taxon>Actinacidiphila</taxon>
    </lineage>
</organism>
<comment type="cofactor">
    <cofactor evidence="1">
        <name>FAD</name>
        <dbReference type="ChEBI" id="CHEBI:57692"/>
    </cofactor>
</comment>